<comment type="caution">
    <text evidence="1">The sequence shown here is derived from an EMBL/GenBank/DDBJ whole genome shotgun (WGS) entry which is preliminary data.</text>
</comment>
<organism evidence="1 2">
    <name type="scientific">Zophobas morio</name>
    <dbReference type="NCBI Taxonomy" id="2755281"/>
    <lineage>
        <taxon>Eukaryota</taxon>
        <taxon>Metazoa</taxon>
        <taxon>Ecdysozoa</taxon>
        <taxon>Arthropoda</taxon>
        <taxon>Hexapoda</taxon>
        <taxon>Insecta</taxon>
        <taxon>Pterygota</taxon>
        <taxon>Neoptera</taxon>
        <taxon>Endopterygota</taxon>
        <taxon>Coleoptera</taxon>
        <taxon>Polyphaga</taxon>
        <taxon>Cucujiformia</taxon>
        <taxon>Tenebrionidae</taxon>
        <taxon>Zophobas</taxon>
    </lineage>
</organism>
<proteinExistence type="predicted"/>
<dbReference type="Proteomes" id="UP001168821">
    <property type="component" value="Unassembled WGS sequence"/>
</dbReference>
<keyword evidence="2" id="KW-1185">Reference proteome</keyword>
<protein>
    <submittedName>
        <fullName evidence="1">Uncharacterized protein</fullName>
    </submittedName>
</protein>
<name>A0AA38I831_9CUCU</name>
<dbReference type="AlphaFoldDB" id="A0AA38I831"/>
<gene>
    <name evidence="1" type="ORF">Zmor_016858</name>
</gene>
<evidence type="ECO:0000313" key="2">
    <source>
        <dbReference type="Proteomes" id="UP001168821"/>
    </source>
</evidence>
<accession>A0AA38I831</accession>
<evidence type="ECO:0000313" key="1">
    <source>
        <dbReference type="EMBL" id="KAJ3650778.1"/>
    </source>
</evidence>
<sequence>MRLDTKFQAAPRQCVVKSGVKRILGWRFRFSDIILAFVVNLRRMQQEGALKFLYYFNFGYIKSWLPFLFVHLPEEGCADVVIFSYIFRGLGGRRA</sequence>
<reference evidence="1" key="1">
    <citation type="journal article" date="2023" name="G3 (Bethesda)">
        <title>Whole genome assemblies of Zophobas morio and Tenebrio molitor.</title>
        <authorList>
            <person name="Kaur S."/>
            <person name="Stinson S.A."/>
            <person name="diCenzo G.C."/>
        </authorList>
    </citation>
    <scope>NUCLEOTIDE SEQUENCE</scope>
    <source>
        <strain evidence="1">QUZm001</strain>
    </source>
</reference>
<dbReference type="EMBL" id="JALNTZ010000005">
    <property type="protein sequence ID" value="KAJ3650778.1"/>
    <property type="molecule type" value="Genomic_DNA"/>
</dbReference>